<dbReference type="Pfam" id="PF01571">
    <property type="entry name" value="GCV_T"/>
    <property type="match status" value="1"/>
</dbReference>
<dbReference type="Gene3D" id="3.30.1360.120">
    <property type="entry name" value="Probable tRNA modification gtpase trme, domain 1"/>
    <property type="match status" value="1"/>
</dbReference>
<organism evidence="3 4">
    <name type="scientific">Jeongeupia chitinilytica</name>
    <dbReference type="NCBI Taxonomy" id="1041641"/>
    <lineage>
        <taxon>Bacteria</taxon>
        <taxon>Pseudomonadati</taxon>
        <taxon>Pseudomonadota</taxon>
        <taxon>Betaproteobacteria</taxon>
        <taxon>Neisseriales</taxon>
        <taxon>Chitinibacteraceae</taxon>
        <taxon>Jeongeupia</taxon>
    </lineage>
</organism>
<evidence type="ECO:0000259" key="2">
    <source>
        <dbReference type="Pfam" id="PF01571"/>
    </source>
</evidence>
<protein>
    <submittedName>
        <fullName evidence="3">Folate-binding protein</fullName>
    </submittedName>
</protein>
<dbReference type="InterPro" id="IPR006222">
    <property type="entry name" value="GCVT_N"/>
</dbReference>
<dbReference type="InterPro" id="IPR017703">
    <property type="entry name" value="YgfZ/GCV_T_CS"/>
</dbReference>
<dbReference type="EMBL" id="BMYO01000007">
    <property type="protein sequence ID" value="GHD65751.1"/>
    <property type="molecule type" value="Genomic_DNA"/>
</dbReference>
<name>A0ABQ3H1H6_9NEIS</name>
<dbReference type="Proteomes" id="UP000604737">
    <property type="component" value="Unassembled WGS sequence"/>
</dbReference>
<dbReference type="PANTHER" id="PTHR22602">
    <property type="entry name" value="TRANSFERASE CAF17, MITOCHONDRIAL-RELATED"/>
    <property type="match status" value="1"/>
</dbReference>
<keyword evidence="1" id="KW-0809">Transit peptide</keyword>
<dbReference type="InterPro" id="IPR027266">
    <property type="entry name" value="TrmE/GcvT-like"/>
</dbReference>
<comment type="caution">
    <text evidence="3">The sequence shown here is derived from an EMBL/GenBank/DDBJ whole genome shotgun (WGS) entry which is preliminary data.</text>
</comment>
<dbReference type="SUPFAM" id="SSF103025">
    <property type="entry name" value="Folate-binding domain"/>
    <property type="match status" value="1"/>
</dbReference>
<proteinExistence type="predicted"/>
<gene>
    <name evidence="3" type="ORF">GCM10007350_26690</name>
</gene>
<accession>A0ABQ3H1H6</accession>
<evidence type="ECO:0000256" key="1">
    <source>
        <dbReference type="ARBA" id="ARBA00022946"/>
    </source>
</evidence>
<dbReference type="NCBIfam" id="TIGR03317">
    <property type="entry name" value="ygfZ_signature"/>
    <property type="match status" value="1"/>
</dbReference>
<evidence type="ECO:0000313" key="4">
    <source>
        <dbReference type="Proteomes" id="UP000604737"/>
    </source>
</evidence>
<evidence type="ECO:0000313" key="3">
    <source>
        <dbReference type="EMBL" id="GHD65751.1"/>
    </source>
</evidence>
<dbReference type="InterPro" id="IPR045179">
    <property type="entry name" value="YgfZ/GcvT"/>
</dbReference>
<sequence>MPWNDHLESLGARRDDAGVITDFGQAADELAALATQTVVSPLNQFGLIRFSGEETAAFLNGQLSSDVRTLPADAAQYSSYSTPKGRMLASFLVFRDGDDYYLQIAAELQPAIQKRLGMFILRTKTKPADASAERILLGVAGPTAAATVAAVTGAAAPAAQAVTTASVHGASVTVIGLSGDRFELAIPADAAETVWQALVDAGARPVGEPVWRLTEIRAGAPWITAATQEAFVAQMANMELIGAVSFTKGCYPGQEIVARTQYLGKLKRRMFRMHVEAEAKAGDEVYSSEMNGQASGQLVLAAPALQGGYEVLAVAQIASLEHGLHLGSIDGPVLSRLDLPYPLD</sequence>
<feature type="domain" description="GCVT N-terminal" evidence="2">
    <location>
        <begin position="25"/>
        <end position="204"/>
    </location>
</feature>
<keyword evidence="4" id="KW-1185">Reference proteome</keyword>
<dbReference type="PANTHER" id="PTHR22602:SF0">
    <property type="entry name" value="TRANSFERASE CAF17, MITOCHONDRIAL-RELATED"/>
    <property type="match status" value="1"/>
</dbReference>
<dbReference type="PIRSF" id="PIRSF006487">
    <property type="entry name" value="GcvT"/>
    <property type="match status" value="1"/>
</dbReference>
<reference evidence="4" key="1">
    <citation type="journal article" date="2019" name="Int. J. Syst. Evol. Microbiol.">
        <title>The Global Catalogue of Microorganisms (GCM) 10K type strain sequencing project: providing services to taxonomists for standard genome sequencing and annotation.</title>
        <authorList>
            <consortium name="The Broad Institute Genomics Platform"/>
            <consortium name="The Broad Institute Genome Sequencing Center for Infectious Disease"/>
            <person name="Wu L."/>
            <person name="Ma J."/>
        </authorList>
    </citation>
    <scope>NUCLEOTIDE SEQUENCE [LARGE SCALE GENOMIC DNA]</scope>
    <source>
        <strain evidence="4">KCTC 23701</strain>
    </source>
</reference>